<protein>
    <submittedName>
        <fullName evidence="1">Uncharacterized protein</fullName>
    </submittedName>
</protein>
<dbReference type="PANTHER" id="PTHR38696:SF1">
    <property type="entry name" value="MEDIATOR OF RNA POLYMERASE II TRANSCRIPTION SUBUNIT 13"/>
    <property type="match status" value="1"/>
</dbReference>
<accession>A0A814J1F2</accession>
<dbReference type="PANTHER" id="PTHR38696">
    <property type="entry name" value="MEDIATOR OF RNA POLYMERASE II TRANSCRIPTION SUBUNIT 13"/>
    <property type="match status" value="1"/>
</dbReference>
<dbReference type="EMBL" id="CAJNOU010000562">
    <property type="protein sequence ID" value="CAF1033310.1"/>
    <property type="molecule type" value="Genomic_DNA"/>
</dbReference>
<dbReference type="AlphaFoldDB" id="A0A814J1F2"/>
<dbReference type="Proteomes" id="UP000663889">
    <property type="component" value="Unassembled WGS sequence"/>
</dbReference>
<sequence>MSETEPIKNNTDIAHNFPSHDIFHHHACLTLNRTDRLRLIRFPTTIISVVRQAILSSWHRGLQNEKHYAGAYQFKLYGNPWLGQGREAVDMSILSALHHHGWYLVMATDVSKKQEDKDLLIFRASIPPQSTSFFAVSFNERNKLRLIGAPYEVISAVQETIGTSRIQYEDWIYSETAYQFKLYVTLLFLFSDPHKFVTCRCGYPWTADGYETVTSRMIILDLLDCFTSLGWQLHASINMSTSYDGCHTDTWFFRRSNQ</sequence>
<name>A0A814J1F2_9BILA</name>
<evidence type="ECO:0000313" key="2">
    <source>
        <dbReference type="Proteomes" id="UP000663889"/>
    </source>
</evidence>
<proteinExistence type="predicted"/>
<gene>
    <name evidence="1" type="ORF">SEV965_LOCUS12427</name>
</gene>
<evidence type="ECO:0000313" key="1">
    <source>
        <dbReference type="EMBL" id="CAF1033310.1"/>
    </source>
</evidence>
<organism evidence="1 2">
    <name type="scientific">Rotaria sordida</name>
    <dbReference type="NCBI Taxonomy" id="392033"/>
    <lineage>
        <taxon>Eukaryota</taxon>
        <taxon>Metazoa</taxon>
        <taxon>Spiralia</taxon>
        <taxon>Gnathifera</taxon>
        <taxon>Rotifera</taxon>
        <taxon>Eurotatoria</taxon>
        <taxon>Bdelloidea</taxon>
        <taxon>Philodinida</taxon>
        <taxon>Philodinidae</taxon>
        <taxon>Rotaria</taxon>
    </lineage>
</organism>
<comment type="caution">
    <text evidence="1">The sequence shown here is derived from an EMBL/GenBank/DDBJ whole genome shotgun (WGS) entry which is preliminary data.</text>
</comment>
<reference evidence="1" key="1">
    <citation type="submission" date="2021-02" db="EMBL/GenBank/DDBJ databases">
        <authorList>
            <person name="Nowell W R."/>
        </authorList>
    </citation>
    <scope>NUCLEOTIDE SEQUENCE</scope>
</reference>